<evidence type="ECO:0000259" key="3">
    <source>
        <dbReference type="Pfam" id="PF13739"/>
    </source>
</evidence>
<keyword evidence="5" id="KW-1185">Reference proteome</keyword>
<evidence type="ECO:0000313" key="5">
    <source>
        <dbReference type="Proteomes" id="UP000008808"/>
    </source>
</evidence>
<sequence length="270" mass="28824">MKQTCLVALAVAALASCSSPEDVADATGVEDQAGQSAPVATGDTATEGGEAVAIEEESELYSFSYSYPGQVAAIPELKARFDREQAQSRKALIAQAREARADAKDMGFPYNAYALGTSWEVVADTPRFLSLSADIYTYSGGAHPNSTATSLVWDREARRALEPLDFFASPEALNDAVSEPYCKSLNDQRAERTGEPVDNSDPVFGGCPTVEQLTVVLGSTNGKTFDRIGLIAPPYVAGSYAEGEYAVTLPVTEPVMKALKPAYREAFARR</sequence>
<evidence type="ECO:0000256" key="2">
    <source>
        <dbReference type="SAM" id="SignalP"/>
    </source>
</evidence>
<dbReference type="eggNOG" id="ENOG5031DQ0">
    <property type="taxonomic scope" value="Bacteria"/>
</dbReference>
<dbReference type="Pfam" id="PF13739">
    <property type="entry name" value="PdaC"/>
    <property type="match status" value="1"/>
</dbReference>
<dbReference type="PROSITE" id="PS51257">
    <property type="entry name" value="PROKAR_LIPOPROTEIN"/>
    <property type="match status" value="1"/>
</dbReference>
<organism evidence="4 5">
    <name type="scientific">Erythrobacter litoralis (strain HTCC2594)</name>
    <dbReference type="NCBI Taxonomy" id="314225"/>
    <lineage>
        <taxon>Bacteria</taxon>
        <taxon>Pseudomonadati</taxon>
        <taxon>Pseudomonadota</taxon>
        <taxon>Alphaproteobacteria</taxon>
        <taxon>Sphingomonadales</taxon>
        <taxon>Erythrobacteraceae</taxon>
        <taxon>Erythrobacter/Porphyrobacter group</taxon>
        <taxon>Erythrobacter</taxon>
    </lineage>
</organism>
<accession>Q2ND12</accession>
<dbReference type="InterPro" id="IPR025303">
    <property type="entry name" value="PdaC"/>
</dbReference>
<feature type="signal peptide" evidence="2">
    <location>
        <begin position="1"/>
        <end position="23"/>
    </location>
</feature>
<feature type="region of interest" description="Disordered" evidence="1">
    <location>
        <begin position="26"/>
        <end position="46"/>
    </location>
</feature>
<reference evidence="5" key="1">
    <citation type="journal article" date="2009" name="J. Bacteriol.">
        <title>Complete genome sequence of Erythrobacter litoralis HTCC2594.</title>
        <authorList>
            <person name="Oh H.M."/>
            <person name="Giovannoni S.J."/>
            <person name="Ferriera S."/>
            <person name="Johnson J."/>
            <person name="Cho J.C."/>
        </authorList>
    </citation>
    <scope>NUCLEOTIDE SEQUENCE [LARGE SCALE GENOMIC DNA]</scope>
    <source>
        <strain evidence="5">HTCC2594</strain>
    </source>
</reference>
<dbReference type="OrthoDB" id="4760806at2"/>
<feature type="chain" id="PRO_5004213133" description="Deacetylase PdaC domain-containing protein" evidence="2">
    <location>
        <begin position="24"/>
        <end position="270"/>
    </location>
</feature>
<dbReference type="STRING" id="314225.ELI_01685"/>
<keyword evidence="2" id="KW-0732">Signal</keyword>
<feature type="domain" description="Deacetylase PdaC" evidence="3">
    <location>
        <begin position="54"/>
        <end position="146"/>
    </location>
</feature>
<dbReference type="EMBL" id="CP000157">
    <property type="protein sequence ID" value="ABC62429.1"/>
    <property type="molecule type" value="Genomic_DNA"/>
</dbReference>
<protein>
    <recommendedName>
        <fullName evidence="3">Deacetylase PdaC domain-containing protein</fullName>
    </recommendedName>
</protein>
<evidence type="ECO:0000256" key="1">
    <source>
        <dbReference type="SAM" id="MobiDB-lite"/>
    </source>
</evidence>
<name>Q2ND12_ERYLH</name>
<proteinExistence type="predicted"/>
<gene>
    <name evidence="4" type="ordered locus">ELI_01685</name>
</gene>
<dbReference type="Gene3D" id="3.30.565.40">
    <property type="entry name" value="Fervidobacterium nodosum Rt17-B1 like"/>
    <property type="match status" value="1"/>
</dbReference>
<evidence type="ECO:0000313" key="4">
    <source>
        <dbReference type="EMBL" id="ABC62429.1"/>
    </source>
</evidence>
<dbReference type="Proteomes" id="UP000008808">
    <property type="component" value="Chromosome"/>
</dbReference>
<dbReference type="AlphaFoldDB" id="Q2ND12"/>
<dbReference type="HOGENOM" id="CLU_085373_0_0_5"/>
<dbReference type="KEGG" id="eli:ELI_01685"/>